<evidence type="ECO:0000259" key="5">
    <source>
        <dbReference type="Pfam" id="PF00496"/>
    </source>
</evidence>
<dbReference type="GO" id="GO:0015833">
    <property type="term" value="P:peptide transport"/>
    <property type="evidence" value="ECO:0007669"/>
    <property type="project" value="TreeGrafter"/>
</dbReference>
<comment type="similarity">
    <text evidence="1">Belongs to the bacterial solute-binding protein 5 family.</text>
</comment>
<sequence length="531" mass="59949">MKSKFSFLILLIAIMLTVIGCSSGEKANGKTESNGENGNSDSSEIKEKLVFAPNTDAQSLDPHFANDHTSHQIVDMIYNRLINYDKDNNIVGELAEEWEVDEAGTTWTFKLKEGIKFHDGEDFNARAVKTSFDRLLNLDNGLVHSADYQFITDVEVIDDFTVAFITKEPYGLFEELMTVLATAIISPKAIEEYGNDVGKTLESSIGTGPYKITEWKKDQILTLERNDDYFGTKGVTKIIEYRTIPEDATRVMALEAGEVDVIQQIPAQDLARLENVDGIEVVKEPSIGQRQFRFDVSKKPLSDVKVRQAISYAIDRATIIEKVVPGIGYLPTSAMPPVMPDYIDLGEIPYDPEKSKQLLTEAGYPDGFKTKITTTSRYLQGVELAEVISDQLRQVGIEAEINVMEWGDIVDEWSGLTADEFDQGIFIMGTGGTNSDRQLRPIYYTAETNERNYGFYSNAEFDKIIMEALTELDAEKRRKLYQRAQEIVYKEDPAAFWLHDQYSMVAQRDNVKNVDISKFSLITFKEAYVEK</sequence>
<dbReference type="RefSeq" id="WP_368652654.1">
    <property type="nucleotide sequence ID" value="NZ_CP162599.1"/>
</dbReference>
<dbReference type="GO" id="GO:0042597">
    <property type="term" value="C:periplasmic space"/>
    <property type="evidence" value="ECO:0007669"/>
    <property type="project" value="UniProtKB-ARBA"/>
</dbReference>
<dbReference type="InterPro" id="IPR000914">
    <property type="entry name" value="SBP_5_dom"/>
</dbReference>
<gene>
    <name evidence="6" type="ORF">AB4Y30_12950</name>
</gene>
<dbReference type="Gene3D" id="3.40.190.10">
    <property type="entry name" value="Periplasmic binding protein-like II"/>
    <property type="match status" value="1"/>
</dbReference>
<dbReference type="PIRSF" id="PIRSF002741">
    <property type="entry name" value="MppA"/>
    <property type="match status" value="1"/>
</dbReference>
<dbReference type="PROSITE" id="PS51257">
    <property type="entry name" value="PROKAR_LIPOPROTEIN"/>
    <property type="match status" value="1"/>
</dbReference>
<evidence type="ECO:0000256" key="4">
    <source>
        <dbReference type="SAM" id="SignalP"/>
    </source>
</evidence>
<dbReference type="GO" id="GO:0043190">
    <property type="term" value="C:ATP-binding cassette (ABC) transporter complex"/>
    <property type="evidence" value="ECO:0007669"/>
    <property type="project" value="InterPro"/>
</dbReference>
<dbReference type="GO" id="GO:1904680">
    <property type="term" value="F:peptide transmembrane transporter activity"/>
    <property type="evidence" value="ECO:0007669"/>
    <property type="project" value="TreeGrafter"/>
</dbReference>
<dbReference type="Gene3D" id="3.10.105.10">
    <property type="entry name" value="Dipeptide-binding Protein, Domain 3"/>
    <property type="match status" value="1"/>
</dbReference>
<feature type="domain" description="Solute-binding protein family 5" evidence="5">
    <location>
        <begin position="90"/>
        <end position="447"/>
    </location>
</feature>
<dbReference type="SUPFAM" id="SSF53850">
    <property type="entry name" value="Periplasmic binding protein-like II"/>
    <property type="match status" value="1"/>
</dbReference>
<keyword evidence="3 4" id="KW-0732">Signal</keyword>
<dbReference type="EMBL" id="CP162599">
    <property type="protein sequence ID" value="XDK31930.1"/>
    <property type="molecule type" value="Genomic_DNA"/>
</dbReference>
<proteinExistence type="inferred from homology"/>
<evidence type="ECO:0000313" key="6">
    <source>
        <dbReference type="EMBL" id="XDK31930.1"/>
    </source>
</evidence>
<name>A0AB39HN28_9BACI</name>
<evidence type="ECO:0000256" key="2">
    <source>
        <dbReference type="ARBA" id="ARBA00022448"/>
    </source>
</evidence>
<dbReference type="AlphaFoldDB" id="A0AB39HN28"/>
<keyword evidence="2" id="KW-0813">Transport</keyword>
<dbReference type="Gene3D" id="3.90.76.10">
    <property type="entry name" value="Dipeptide-binding Protein, Domain 1"/>
    <property type="match status" value="1"/>
</dbReference>
<accession>A0AB39HN28</accession>
<dbReference type="PANTHER" id="PTHR30290:SF9">
    <property type="entry name" value="OLIGOPEPTIDE-BINDING PROTEIN APPA"/>
    <property type="match status" value="1"/>
</dbReference>
<organism evidence="6">
    <name type="scientific">Ornithinibacillus sp. 4-3</name>
    <dbReference type="NCBI Taxonomy" id="3231488"/>
    <lineage>
        <taxon>Bacteria</taxon>
        <taxon>Bacillati</taxon>
        <taxon>Bacillota</taxon>
        <taxon>Bacilli</taxon>
        <taxon>Bacillales</taxon>
        <taxon>Bacillaceae</taxon>
        <taxon>Ornithinibacillus</taxon>
    </lineage>
</organism>
<protein>
    <submittedName>
        <fullName evidence="6">ABC transporter substrate-binding protein</fullName>
    </submittedName>
</protein>
<dbReference type="Pfam" id="PF00496">
    <property type="entry name" value="SBP_bac_5"/>
    <property type="match status" value="1"/>
</dbReference>
<dbReference type="PANTHER" id="PTHR30290">
    <property type="entry name" value="PERIPLASMIC BINDING COMPONENT OF ABC TRANSPORTER"/>
    <property type="match status" value="1"/>
</dbReference>
<evidence type="ECO:0000256" key="1">
    <source>
        <dbReference type="ARBA" id="ARBA00005695"/>
    </source>
</evidence>
<feature type="chain" id="PRO_5044274982" evidence="4">
    <location>
        <begin position="28"/>
        <end position="531"/>
    </location>
</feature>
<reference evidence="6" key="1">
    <citation type="submission" date="2024-07" db="EMBL/GenBank/DDBJ databases">
        <title>Halotolerant mesophilic bacterium Ornithinibacillus sp. 4-3, sp. nov., isolated from soil.</title>
        <authorList>
            <person name="Sidarenka A.V."/>
            <person name="Guliayeva D.E."/>
            <person name="Leanovich S.I."/>
            <person name="Hileuskaya K.S."/>
            <person name="Akhremchuk A.E."/>
            <person name="Sikolenko M.A."/>
            <person name="Valentovich L.N."/>
        </authorList>
    </citation>
    <scope>NUCLEOTIDE SEQUENCE</scope>
    <source>
        <strain evidence="6">4-3</strain>
    </source>
</reference>
<feature type="signal peptide" evidence="4">
    <location>
        <begin position="1"/>
        <end position="27"/>
    </location>
</feature>
<dbReference type="InterPro" id="IPR030678">
    <property type="entry name" value="Peptide/Ni-bd"/>
</dbReference>
<evidence type="ECO:0000256" key="3">
    <source>
        <dbReference type="ARBA" id="ARBA00022729"/>
    </source>
</evidence>
<dbReference type="InterPro" id="IPR039424">
    <property type="entry name" value="SBP_5"/>
</dbReference>